<keyword evidence="4 9" id="KW-0547">Nucleotide-binding</keyword>
<evidence type="ECO:0000256" key="5">
    <source>
        <dbReference type="ARBA" id="ARBA00022840"/>
    </source>
</evidence>
<proteinExistence type="inferred from homology"/>
<keyword evidence="8" id="KW-0061">Asparagine biosynthesis</keyword>
<dbReference type="Gene3D" id="3.60.20.10">
    <property type="entry name" value="Glutamine Phosphoribosylpyrophosphate, subunit 1, domain 1"/>
    <property type="match status" value="1"/>
</dbReference>
<keyword evidence="12" id="KW-0436">Ligase</keyword>
<protein>
    <recommendedName>
        <fullName evidence="3">asparagine synthase (glutamine-hydrolyzing)</fullName>
        <ecNumber evidence="3">6.3.5.4</ecNumber>
    </recommendedName>
</protein>
<dbReference type="PROSITE" id="PS51278">
    <property type="entry name" value="GATASE_TYPE_2"/>
    <property type="match status" value="1"/>
</dbReference>
<dbReference type="InterPro" id="IPR029055">
    <property type="entry name" value="Ntn_hydrolases_N"/>
</dbReference>
<evidence type="ECO:0000256" key="8">
    <source>
        <dbReference type="PIRSR" id="PIRSR001589-1"/>
    </source>
</evidence>
<organism evidence="12 13">
    <name type="scientific">Bradyrhizobium zhengyangense</name>
    <dbReference type="NCBI Taxonomy" id="2911009"/>
    <lineage>
        <taxon>Bacteria</taxon>
        <taxon>Pseudomonadati</taxon>
        <taxon>Pseudomonadota</taxon>
        <taxon>Alphaproteobacteria</taxon>
        <taxon>Hyphomicrobiales</taxon>
        <taxon>Nitrobacteraceae</taxon>
        <taxon>Bradyrhizobium</taxon>
    </lineage>
</organism>
<comment type="caution">
    <text evidence="12">The sequence shown here is derived from an EMBL/GenBank/DDBJ whole genome shotgun (WGS) entry which is preliminary data.</text>
</comment>
<evidence type="ECO:0000256" key="9">
    <source>
        <dbReference type="PIRSR" id="PIRSR001589-2"/>
    </source>
</evidence>
<dbReference type="EMBL" id="JAKLTY010000023">
    <property type="protein sequence ID" value="MCG2630707.1"/>
    <property type="molecule type" value="Genomic_DNA"/>
</dbReference>
<feature type="binding site" evidence="9">
    <location>
        <position position="99"/>
    </location>
    <ligand>
        <name>L-glutamine</name>
        <dbReference type="ChEBI" id="CHEBI:58359"/>
    </ligand>
</feature>
<dbReference type="NCBIfam" id="TIGR01536">
    <property type="entry name" value="asn_synth_AEB"/>
    <property type="match status" value="1"/>
</dbReference>
<evidence type="ECO:0000256" key="10">
    <source>
        <dbReference type="PIRSR" id="PIRSR001589-3"/>
    </source>
</evidence>
<sequence length="629" mass="71220">MCGLVGGLWKDPTARAPTARCASSLAAIAHRGPDARGDHFEAGIFLGHRRLSIIDLDPRSTQPMHAGPLSIVFNGEIYNYRELRAELERRGRIFRTDSDTEVLLEAFALDGLDCLNSLEGMFSFAIWDREERRLTLARDRFGEKPMVYLHDDQRLLFASEIPAIQILAGAGLDIDQASLPLYFRFSYLPAPYTPFKRMRQLRPGHWLQLDLDSWQHREGRYYHLPSRGDGRARHSEMSFEDAKSELRRRLTSSVCQRLAASDVPVATFLSGGLDSSIVSSIAALSTNQKIAAYSIAFPNEPEFDESPYARLLAFRYPQLEHHVIDVTEEKLADFTDATLAHLGEPYADASLIPTAFLCSHVTEKVILGGDGADEIFAGYGTYSAMQWSARMPSWLKAVATQIPSVRNPVAINNPVLRGGALFHKHLRRSSLEEYLSWRSYARSDQLSALGLSNESAHDVPIRQRPIRSLHDLLATDIEFNLPADMLKKVDLASMQHGLEVRLPYLDSDLVKFALSLPAKFLIARGRRKHLLRETFRDLLPPEILERRKRGFLLPIRRWMKYGRMRDELLELSAVQNVLDAGAIRRFADQHQAGIEDLSPLLWSCYVYLKWQRRAIKGSVRDVEFGELGV</sequence>
<dbReference type="InterPro" id="IPR017932">
    <property type="entry name" value="GATase_2_dom"/>
</dbReference>
<gene>
    <name evidence="12" type="primary">asnB</name>
    <name evidence="12" type="ORF">L6654_29155</name>
</gene>
<dbReference type="PIRSF" id="PIRSF001589">
    <property type="entry name" value="Asn_synthetase_glu-h"/>
    <property type="match status" value="1"/>
</dbReference>
<dbReference type="CDD" id="cd00712">
    <property type="entry name" value="AsnB"/>
    <property type="match status" value="1"/>
</dbReference>
<dbReference type="Gene3D" id="3.40.50.620">
    <property type="entry name" value="HUPs"/>
    <property type="match status" value="1"/>
</dbReference>
<comment type="similarity">
    <text evidence="2">Belongs to the asparagine synthetase family.</text>
</comment>
<reference evidence="12" key="1">
    <citation type="submission" date="2022-01" db="EMBL/GenBank/DDBJ databases">
        <title>Genome sequnece data of strain Bradyrhizobium sp. nov.</title>
        <authorList>
            <person name="Zhang J."/>
        </authorList>
    </citation>
    <scope>NUCLEOTIDE SEQUENCE</scope>
    <source>
        <strain evidence="12">WYCCWR 13023</strain>
    </source>
</reference>
<dbReference type="AlphaFoldDB" id="A0A9X1UJ16"/>
<dbReference type="EC" id="6.3.5.4" evidence="3"/>
<dbReference type="PANTHER" id="PTHR43284:SF1">
    <property type="entry name" value="ASPARAGINE SYNTHETASE"/>
    <property type="match status" value="1"/>
</dbReference>
<dbReference type="PANTHER" id="PTHR43284">
    <property type="entry name" value="ASPARAGINE SYNTHETASE (GLUTAMINE-HYDROLYZING)"/>
    <property type="match status" value="1"/>
</dbReference>
<evidence type="ECO:0000313" key="12">
    <source>
        <dbReference type="EMBL" id="MCG2630707.1"/>
    </source>
</evidence>
<feature type="active site" description="For GATase activity" evidence="8">
    <location>
        <position position="2"/>
    </location>
</feature>
<name>A0A9X1UJ16_9BRAD</name>
<evidence type="ECO:0000256" key="2">
    <source>
        <dbReference type="ARBA" id="ARBA00005752"/>
    </source>
</evidence>
<accession>A0A9X1UJ16</accession>
<dbReference type="SUPFAM" id="SSF52402">
    <property type="entry name" value="Adenine nucleotide alpha hydrolases-like"/>
    <property type="match status" value="1"/>
</dbReference>
<dbReference type="RefSeq" id="WP_237891462.1">
    <property type="nucleotide sequence ID" value="NZ_JAKLTY010000023.1"/>
</dbReference>
<evidence type="ECO:0000256" key="6">
    <source>
        <dbReference type="ARBA" id="ARBA00022962"/>
    </source>
</evidence>
<evidence type="ECO:0000313" key="13">
    <source>
        <dbReference type="Proteomes" id="UP001139054"/>
    </source>
</evidence>
<keyword evidence="8" id="KW-0028">Amino-acid biosynthesis</keyword>
<dbReference type="Proteomes" id="UP001139054">
    <property type="component" value="Unassembled WGS sequence"/>
</dbReference>
<dbReference type="InterPro" id="IPR014729">
    <property type="entry name" value="Rossmann-like_a/b/a_fold"/>
</dbReference>
<comment type="catalytic activity">
    <reaction evidence="7">
        <text>L-aspartate + L-glutamine + ATP + H2O = L-asparagine + L-glutamate + AMP + diphosphate + H(+)</text>
        <dbReference type="Rhea" id="RHEA:12228"/>
        <dbReference type="ChEBI" id="CHEBI:15377"/>
        <dbReference type="ChEBI" id="CHEBI:15378"/>
        <dbReference type="ChEBI" id="CHEBI:29985"/>
        <dbReference type="ChEBI" id="CHEBI:29991"/>
        <dbReference type="ChEBI" id="CHEBI:30616"/>
        <dbReference type="ChEBI" id="CHEBI:33019"/>
        <dbReference type="ChEBI" id="CHEBI:58048"/>
        <dbReference type="ChEBI" id="CHEBI:58359"/>
        <dbReference type="ChEBI" id="CHEBI:456215"/>
        <dbReference type="EC" id="6.3.5.4"/>
    </reaction>
</comment>
<dbReference type="InterPro" id="IPR033738">
    <property type="entry name" value="AsnB_N"/>
</dbReference>
<evidence type="ECO:0000259" key="11">
    <source>
        <dbReference type="PROSITE" id="PS51278"/>
    </source>
</evidence>
<dbReference type="GO" id="GO:0004066">
    <property type="term" value="F:asparagine synthase (glutamine-hydrolyzing) activity"/>
    <property type="evidence" value="ECO:0007669"/>
    <property type="project" value="UniProtKB-EC"/>
</dbReference>
<feature type="binding site" evidence="9">
    <location>
        <position position="295"/>
    </location>
    <ligand>
        <name>ATP</name>
        <dbReference type="ChEBI" id="CHEBI:30616"/>
    </ligand>
</feature>
<comment type="pathway">
    <text evidence="1">Amino-acid biosynthesis; L-asparagine biosynthesis; L-asparagine from L-aspartate (L-Gln route): step 1/1.</text>
</comment>
<keyword evidence="6 8" id="KW-0315">Glutamine amidotransferase</keyword>
<dbReference type="GO" id="GO:0005829">
    <property type="term" value="C:cytosol"/>
    <property type="evidence" value="ECO:0007669"/>
    <property type="project" value="TreeGrafter"/>
</dbReference>
<dbReference type="GO" id="GO:0005524">
    <property type="term" value="F:ATP binding"/>
    <property type="evidence" value="ECO:0007669"/>
    <property type="project" value="UniProtKB-KW"/>
</dbReference>
<dbReference type="Pfam" id="PF13537">
    <property type="entry name" value="GATase_7"/>
    <property type="match status" value="1"/>
</dbReference>
<dbReference type="SUPFAM" id="SSF56235">
    <property type="entry name" value="N-terminal nucleophile aminohydrolases (Ntn hydrolases)"/>
    <property type="match status" value="1"/>
</dbReference>
<dbReference type="InterPro" id="IPR006426">
    <property type="entry name" value="Asn_synth_AEB"/>
</dbReference>
<evidence type="ECO:0000256" key="3">
    <source>
        <dbReference type="ARBA" id="ARBA00012737"/>
    </source>
</evidence>
<dbReference type="Pfam" id="PF00733">
    <property type="entry name" value="Asn_synthase"/>
    <property type="match status" value="1"/>
</dbReference>
<dbReference type="InterPro" id="IPR051786">
    <property type="entry name" value="ASN_synthetase/amidase"/>
</dbReference>
<feature type="domain" description="Glutamine amidotransferase type-2" evidence="11">
    <location>
        <begin position="2"/>
        <end position="212"/>
    </location>
</feature>
<evidence type="ECO:0000256" key="7">
    <source>
        <dbReference type="ARBA" id="ARBA00048741"/>
    </source>
</evidence>
<feature type="site" description="Important for beta-aspartyl-AMP intermediate formation" evidence="10">
    <location>
        <position position="370"/>
    </location>
</feature>
<dbReference type="InterPro" id="IPR001962">
    <property type="entry name" value="Asn_synthase"/>
</dbReference>
<dbReference type="GO" id="GO:0006529">
    <property type="term" value="P:asparagine biosynthetic process"/>
    <property type="evidence" value="ECO:0007669"/>
    <property type="project" value="UniProtKB-KW"/>
</dbReference>
<evidence type="ECO:0000256" key="1">
    <source>
        <dbReference type="ARBA" id="ARBA00005187"/>
    </source>
</evidence>
<dbReference type="CDD" id="cd01991">
    <property type="entry name" value="Asn_synthase_B_C"/>
    <property type="match status" value="1"/>
</dbReference>
<keyword evidence="5 9" id="KW-0067">ATP-binding</keyword>
<evidence type="ECO:0000256" key="4">
    <source>
        <dbReference type="ARBA" id="ARBA00022741"/>
    </source>
</evidence>